<proteinExistence type="predicted"/>
<dbReference type="STRING" id="194439.CT0500"/>
<evidence type="ECO:0000313" key="1">
    <source>
        <dbReference type="EMBL" id="AAM71742.1"/>
    </source>
</evidence>
<dbReference type="HOGENOM" id="CLU_3388730_0_0_10"/>
<dbReference type="KEGG" id="cte:CT0500"/>
<dbReference type="AlphaFoldDB" id="Q8KF32"/>
<dbReference type="Proteomes" id="UP000001007">
    <property type="component" value="Chromosome"/>
</dbReference>
<gene>
    <name evidence="1" type="ordered locus">CT0500</name>
</gene>
<reference evidence="1 2" key="1">
    <citation type="journal article" date="2002" name="Proc. Natl. Acad. Sci. U.S.A.">
        <title>The complete genome sequence of Chlorobium tepidum TLS, a photosynthetic, anaerobic, green-sulfur bacterium.</title>
        <authorList>
            <person name="Eisen J.A."/>
            <person name="Nelson K.E."/>
            <person name="Paulsen I.T."/>
            <person name="Heidelberg J.F."/>
            <person name="Wu M."/>
            <person name="Dodson R.J."/>
            <person name="Deboy R."/>
            <person name="Gwinn M.L."/>
            <person name="Nelson W.C."/>
            <person name="Haft D.H."/>
            <person name="Hickey E.K."/>
            <person name="Peterson J.D."/>
            <person name="Durkin A.S."/>
            <person name="Kolonay J.L."/>
            <person name="Yang F."/>
            <person name="Holt I."/>
            <person name="Umayam L.A."/>
            <person name="Mason T."/>
            <person name="Brenner M."/>
            <person name="Shea T.P."/>
            <person name="Parksey D."/>
            <person name="Nierman W.C."/>
            <person name="Feldblyum T.V."/>
            <person name="Hansen C.L."/>
            <person name="Craven M.B."/>
            <person name="Radune D."/>
            <person name="Vamathevan J."/>
            <person name="Khouri H."/>
            <person name="White O."/>
            <person name="Gruber T.M."/>
            <person name="Ketchum K.A."/>
            <person name="Venter J.C."/>
            <person name="Tettelin H."/>
            <person name="Bryant D.A."/>
            <person name="Fraser C.M."/>
        </authorList>
    </citation>
    <scope>NUCLEOTIDE SEQUENCE [LARGE SCALE GENOMIC DNA]</scope>
    <source>
        <strain evidence="2">ATCC 49652 / DSM 12025 / NBRC 103806 / TLS</strain>
    </source>
</reference>
<accession>Q8KF32</accession>
<sequence>MIYPATHWQYSGYSAKTLISKIYFLLKFNFYT</sequence>
<name>Q8KF32_CHLTE</name>
<evidence type="ECO:0000313" key="2">
    <source>
        <dbReference type="Proteomes" id="UP000001007"/>
    </source>
</evidence>
<dbReference type="EnsemblBacteria" id="AAM71742">
    <property type="protein sequence ID" value="AAM71742"/>
    <property type="gene ID" value="CT0500"/>
</dbReference>
<keyword evidence="2" id="KW-1185">Reference proteome</keyword>
<organism evidence="1 2">
    <name type="scientific">Chlorobaculum tepidum (strain ATCC 49652 / DSM 12025 / NBRC 103806 / TLS)</name>
    <name type="common">Chlorobium tepidum</name>
    <dbReference type="NCBI Taxonomy" id="194439"/>
    <lineage>
        <taxon>Bacteria</taxon>
        <taxon>Pseudomonadati</taxon>
        <taxon>Chlorobiota</taxon>
        <taxon>Chlorobiia</taxon>
        <taxon>Chlorobiales</taxon>
        <taxon>Chlorobiaceae</taxon>
        <taxon>Chlorobaculum</taxon>
    </lineage>
</organism>
<dbReference type="EMBL" id="AE006470">
    <property type="protein sequence ID" value="AAM71742.1"/>
    <property type="molecule type" value="Genomic_DNA"/>
</dbReference>
<protein>
    <submittedName>
        <fullName evidence="1">Uncharacterized protein</fullName>
    </submittedName>
</protein>